<reference evidence="2" key="1">
    <citation type="journal article" date="2007" name="Nature">
        <title>The grapevine genome sequence suggests ancestral hexaploidization in major angiosperm phyla.</title>
        <authorList>
            <consortium name="The French-Italian Public Consortium for Grapevine Genome Characterization."/>
            <person name="Jaillon O."/>
            <person name="Aury J.-M."/>
            <person name="Noel B."/>
            <person name="Policriti A."/>
            <person name="Clepet C."/>
            <person name="Casagrande A."/>
            <person name="Choisne N."/>
            <person name="Aubourg S."/>
            <person name="Vitulo N."/>
            <person name="Jubin C."/>
            <person name="Vezzi A."/>
            <person name="Legeai F."/>
            <person name="Hugueney P."/>
            <person name="Dasilva C."/>
            <person name="Horner D."/>
            <person name="Mica E."/>
            <person name="Jublot D."/>
            <person name="Poulain J."/>
            <person name="Bruyere C."/>
            <person name="Billault A."/>
            <person name="Segurens B."/>
            <person name="Gouyvenoux M."/>
            <person name="Ugarte E."/>
            <person name="Cattonaro F."/>
            <person name="Anthouard V."/>
            <person name="Vico V."/>
            <person name="Del Fabbro C."/>
            <person name="Alaux M."/>
            <person name="Di Gaspero G."/>
            <person name="Dumas V."/>
            <person name="Felice N."/>
            <person name="Paillard S."/>
            <person name="Juman I."/>
            <person name="Moroldo M."/>
            <person name="Scalabrin S."/>
            <person name="Canaguier A."/>
            <person name="Le Clainche I."/>
            <person name="Malacrida G."/>
            <person name="Durand E."/>
            <person name="Pesole G."/>
            <person name="Laucou V."/>
            <person name="Chatelet P."/>
            <person name="Merdinoglu D."/>
            <person name="Delledonne M."/>
            <person name="Pezzotti M."/>
            <person name="Lecharny A."/>
            <person name="Scarpelli C."/>
            <person name="Artiguenave F."/>
            <person name="Pe M.E."/>
            <person name="Valle G."/>
            <person name="Morgante M."/>
            <person name="Caboche M."/>
            <person name="Adam-Blondon A.-F."/>
            <person name="Weissenbach J."/>
            <person name="Quetier F."/>
            <person name="Wincker P."/>
        </authorList>
    </citation>
    <scope>NUCLEOTIDE SEQUENCE [LARGE SCALE GENOMIC DNA]</scope>
    <source>
        <strain evidence="2">cv. Pinot noir / PN40024</strain>
    </source>
</reference>
<gene>
    <name evidence="1" type="ordered locus">VIT_18s0001g14470</name>
</gene>
<evidence type="ECO:0000313" key="1">
    <source>
        <dbReference type="EMBL" id="CBI19882.3"/>
    </source>
</evidence>
<dbReference type="Proteomes" id="UP000009183">
    <property type="component" value="Chromosome 18"/>
</dbReference>
<organism evidence="1 2">
    <name type="scientific">Vitis vinifera</name>
    <name type="common">Grape</name>
    <dbReference type="NCBI Taxonomy" id="29760"/>
    <lineage>
        <taxon>Eukaryota</taxon>
        <taxon>Viridiplantae</taxon>
        <taxon>Streptophyta</taxon>
        <taxon>Embryophyta</taxon>
        <taxon>Tracheophyta</taxon>
        <taxon>Spermatophyta</taxon>
        <taxon>Magnoliopsida</taxon>
        <taxon>eudicotyledons</taxon>
        <taxon>Gunneridae</taxon>
        <taxon>Pentapetalae</taxon>
        <taxon>rosids</taxon>
        <taxon>Vitales</taxon>
        <taxon>Vitaceae</taxon>
        <taxon>Viteae</taxon>
        <taxon>Vitis</taxon>
    </lineage>
</organism>
<dbReference type="EMBL" id="FN595227">
    <property type="protein sequence ID" value="CBI19882.3"/>
    <property type="molecule type" value="Genomic_DNA"/>
</dbReference>
<dbReference type="InParanoid" id="E0CQ77"/>
<evidence type="ECO:0000313" key="2">
    <source>
        <dbReference type="Proteomes" id="UP000009183"/>
    </source>
</evidence>
<proteinExistence type="predicted"/>
<name>E0CQ77_VITVI</name>
<dbReference type="PaxDb" id="29760-VIT_18s0001g14470.t01"/>
<dbReference type="AlphaFoldDB" id="E0CQ77"/>
<sequence>MVVIFDRYKVVQDVSDIANVKREKWHFILSLQRVPRFLFPCLVSLHSLSYHPTHKLKYQQPTLTVSVYKIYLPPTYHSATQKLLKMRGFFLKFF</sequence>
<keyword evidence="2" id="KW-1185">Reference proteome</keyword>
<accession>E0CQ77</accession>
<dbReference type="HOGENOM" id="CLU_2390464_0_0_1"/>
<protein>
    <submittedName>
        <fullName evidence="1">Uncharacterized protein</fullName>
    </submittedName>
</protein>